<dbReference type="OrthoDB" id="9759736at2"/>
<comment type="function">
    <text evidence="7">Catalyzes the formation of phosphodiester linkages between 5'-phosphoryl and 3'-hydroxyl groups in double-stranded DNA using NAD as a coenzyme and as the energy source for the reaction.</text>
</comment>
<reference evidence="11" key="1">
    <citation type="submission" date="2016-10" db="EMBL/GenBank/DDBJ databases">
        <authorList>
            <person name="Varghese N."/>
            <person name="Submissions S."/>
        </authorList>
    </citation>
    <scope>NUCLEOTIDE SEQUENCE [LARGE SCALE GENOMIC DNA]</scope>
    <source>
        <strain evidence="11">LMG 24016</strain>
    </source>
</reference>
<dbReference type="InterPro" id="IPR050326">
    <property type="entry name" value="NAD_dep_DNA_ligaseB"/>
</dbReference>
<keyword evidence="4 7" id="KW-0520">NAD</keyword>
<keyword evidence="1 7" id="KW-0436">Ligase</keyword>
<feature type="signal peptide" evidence="8">
    <location>
        <begin position="1"/>
        <end position="18"/>
    </location>
</feature>
<evidence type="ECO:0000256" key="3">
    <source>
        <dbReference type="ARBA" id="ARBA00022763"/>
    </source>
</evidence>
<dbReference type="Gene3D" id="3.30.470.30">
    <property type="entry name" value="DNA ligase/mRNA capping enzyme"/>
    <property type="match status" value="1"/>
</dbReference>
<keyword evidence="2 7" id="KW-0235">DNA replication</keyword>
<keyword evidence="8" id="KW-0732">Signal</keyword>
<dbReference type="SMART" id="SM00532">
    <property type="entry name" value="LIGANc"/>
    <property type="match status" value="1"/>
</dbReference>
<evidence type="ECO:0000259" key="9">
    <source>
        <dbReference type="SMART" id="SM00532"/>
    </source>
</evidence>
<dbReference type="SUPFAM" id="SSF56091">
    <property type="entry name" value="DNA ligase/mRNA capping enzyme, catalytic domain"/>
    <property type="match status" value="1"/>
</dbReference>
<keyword evidence="3 7" id="KW-0227">DNA damage</keyword>
<dbReference type="Proteomes" id="UP000243606">
    <property type="component" value="Unassembled WGS sequence"/>
</dbReference>
<evidence type="ECO:0000256" key="6">
    <source>
        <dbReference type="ARBA" id="ARBA00034005"/>
    </source>
</evidence>
<dbReference type="HAMAP" id="MF_01587">
    <property type="entry name" value="DNA_ligase_B"/>
    <property type="match status" value="1"/>
</dbReference>
<evidence type="ECO:0000313" key="11">
    <source>
        <dbReference type="Proteomes" id="UP000243606"/>
    </source>
</evidence>
<dbReference type="EMBL" id="FOQL01000001">
    <property type="protein sequence ID" value="SFI02108.1"/>
    <property type="molecule type" value="Genomic_DNA"/>
</dbReference>
<feature type="active site" description="N6-AMP-lysine intermediate" evidence="7">
    <location>
        <position position="124"/>
    </location>
</feature>
<dbReference type="EC" id="6.5.1.2" evidence="7"/>
<dbReference type="InterPro" id="IPR020923">
    <property type="entry name" value="DNA_ligase_B"/>
</dbReference>
<proteinExistence type="inferred from homology"/>
<dbReference type="InterPro" id="IPR013840">
    <property type="entry name" value="DNAligase_N"/>
</dbReference>
<dbReference type="SUPFAM" id="SSF50249">
    <property type="entry name" value="Nucleic acid-binding proteins"/>
    <property type="match status" value="1"/>
</dbReference>
<dbReference type="GO" id="GO:0006281">
    <property type="term" value="P:DNA repair"/>
    <property type="evidence" value="ECO:0007669"/>
    <property type="project" value="UniProtKB-KW"/>
</dbReference>
<dbReference type="PANTHER" id="PTHR47810:SF1">
    <property type="entry name" value="DNA LIGASE B"/>
    <property type="match status" value="1"/>
</dbReference>
<dbReference type="Pfam" id="PF01653">
    <property type="entry name" value="DNA_ligase_aden"/>
    <property type="match status" value="1"/>
</dbReference>
<dbReference type="NCBIfam" id="NF005987">
    <property type="entry name" value="PRK08097.1"/>
    <property type="match status" value="1"/>
</dbReference>
<dbReference type="Gene3D" id="1.10.150.20">
    <property type="entry name" value="5' to 3' exonuclease, C-terminal subdomain"/>
    <property type="match status" value="1"/>
</dbReference>
<evidence type="ECO:0000256" key="2">
    <source>
        <dbReference type="ARBA" id="ARBA00022705"/>
    </source>
</evidence>
<keyword evidence="5 7" id="KW-0234">DNA repair</keyword>
<dbReference type="PROSITE" id="PS51257">
    <property type="entry name" value="PROKAR_LIPOPROTEIN"/>
    <property type="match status" value="1"/>
</dbReference>
<evidence type="ECO:0000256" key="5">
    <source>
        <dbReference type="ARBA" id="ARBA00023204"/>
    </source>
</evidence>
<dbReference type="InterPro" id="IPR012340">
    <property type="entry name" value="NA-bd_OB-fold"/>
</dbReference>
<evidence type="ECO:0000256" key="7">
    <source>
        <dbReference type="HAMAP-Rule" id="MF_01587"/>
    </source>
</evidence>
<dbReference type="GO" id="GO:0006260">
    <property type="term" value="P:DNA replication"/>
    <property type="evidence" value="ECO:0007669"/>
    <property type="project" value="UniProtKB-KW"/>
</dbReference>
<comment type="catalytic activity">
    <reaction evidence="6 7">
        <text>NAD(+) + (deoxyribonucleotide)n-3'-hydroxyl + 5'-phospho-(deoxyribonucleotide)m = (deoxyribonucleotide)n+m + AMP + beta-nicotinamide D-nucleotide.</text>
        <dbReference type="EC" id="6.5.1.2"/>
    </reaction>
</comment>
<dbReference type="Gene3D" id="1.10.287.610">
    <property type="entry name" value="Helix hairpin bin"/>
    <property type="match status" value="1"/>
</dbReference>
<dbReference type="Gene3D" id="2.40.50.140">
    <property type="entry name" value="Nucleic acid-binding proteins"/>
    <property type="match status" value="1"/>
</dbReference>
<dbReference type="PANTHER" id="PTHR47810">
    <property type="entry name" value="DNA LIGASE"/>
    <property type="match status" value="1"/>
</dbReference>
<gene>
    <name evidence="7" type="primary">ligB</name>
    <name evidence="10" type="ORF">SAMN05216206_1120</name>
</gene>
<name>A0A1I3ET35_9PSED</name>
<feature type="domain" description="NAD-dependent DNA ligase N-terminal" evidence="9">
    <location>
        <begin position="27"/>
        <end position="426"/>
    </location>
</feature>
<dbReference type="InterPro" id="IPR004150">
    <property type="entry name" value="NAD_DNA_ligase_OB"/>
</dbReference>
<dbReference type="SUPFAM" id="SSF47781">
    <property type="entry name" value="RuvA domain 2-like"/>
    <property type="match status" value="1"/>
</dbReference>
<evidence type="ECO:0000256" key="1">
    <source>
        <dbReference type="ARBA" id="ARBA00022598"/>
    </source>
</evidence>
<protein>
    <recommendedName>
        <fullName evidence="7">DNA ligase B</fullName>
        <ecNumber evidence="7">6.5.1.2</ecNumber>
    </recommendedName>
    <alternativeName>
        <fullName evidence="7">Polydeoxyribonucleotide synthase [NAD(+)] B</fullName>
    </alternativeName>
</protein>
<feature type="chain" id="PRO_5017434473" description="DNA ligase B" evidence="8">
    <location>
        <begin position="19"/>
        <end position="554"/>
    </location>
</feature>
<evidence type="ECO:0000313" key="10">
    <source>
        <dbReference type="EMBL" id="SFI02108.1"/>
    </source>
</evidence>
<keyword evidence="11" id="KW-1185">Reference proteome</keyword>
<dbReference type="InterPro" id="IPR013839">
    <property type="entry name" value="DNAligase_adenylation"/>
</dbReference>
<evidence type="ECO:0000256" key="4">
    <source>
        <dbReference type="ARBA" id="ARBA00023027"/>
    </source>
</evidence>
<sequence>MMKALIVCLLLLSNPLWAACPDWPTSRAELELSALAQQLAAWDDAYHRQGQSPVADELYDQASANLEHWRSCFPAIGPALENPLSTSSGPLPHPIAHTGLRKLPNERTAARWIASRADLWIQPKVDGVAVSLVYRQGQLQQLVSRGDGRSGQDWTARARQLPAIPQQLSSPLDLVLQGELYWRLPAHIQHQAGSLGARSKVAGLLARQTLTTEEAAGIGLFVWDWPDGPEQMQERLEQLTALGFADSQRFSRPMSTISEAAHWREHWYNSALPFATDGVVLRQAQRPAAARWQAEPPHWAVAWKYPASQALAVVQAVDFRIGRSGRITPVLRVQPVKLDDRRIEYVSAHSLQRWQTLDIRPGDQVVIRLSGLTIPTLDSVLWRTQQRAALQVPDAATFHALSCWRATTACASQFRARLVWLSGKQGLALPGVGPGTWDKLLRAQYINGLTDWLQLSTEQLSRVPGLGPRSAAVLQQSFNLARQRPPQTWLRALGVPGNVTLDADWDTLAQRSSADWQRQPGIGQRRAAQLQAFFQHPEVQALRAQLREAQIAGF</sequence>
<organism evidence="10 11">
    <name type="scientific">Pseudomonas guineae</name>
    <dbReference type="NCBI Taxonomy" id="425504"/>
    <lineage>
        <taxon>Bacteria</taxon>
        <taxon>Pseudomonadati</taxon>
        <taxon>Pseudomonadota</taxon>
        <taxon>Gammaproteobacteria</taxon>
        <taxon>Pseudomonadales</taxon>
        <taxon>Pseudomonadaceae</taxon>
        <taxon>Pseudomonas</taxon>
    </lineage>
</organism>
<accession>A0A1I3ET35</accession>
<dbReference type="AlphaFoldDB" id="A0A1I3ET35"/>
<comment type="similarity">
    <text evidence="7">Belongs to the NAD-dependent DNA ligase family. LigB subfamily.</text>
</comment>
<dbReference type="InterPro" id="IPR033136">
    <property type="entry name" value="DNA_ligase_CS"/>
</dbReference>
<dbReference type="InterPro" id="IPR010994">
    <property type="entry name" value="RuvA_2-like"/>
</dbReference>
<dbReference type="Pfam" id="PF03120">
    <property type="entry name" value="OB_DNA_ligase"/>
    <property type="match status" value="1"/>
</dbReference>
<evidence type="ECO:0000256" key="8">
    <source>
        <dbReference type="SAM" id="SignalP"/>
    </source>
</evidence>
<dbReference type="PROSITE" id="PS01056">
    <property type="entry name" value="DNA_LIGASE_N2"/>
    <property type="match status" value="1"/>
</dbReference>
<dbReference type="GO" id="GO:0003911">
    <property type="term" value="F:DNA ligase (NAD+) activity"/>
    <property type="evidence" value="ECO:0007669"/>
    <property type="project" value="UniProtKB-UniRule"/>
</dbReference>
<dbReference type="STRING" id="425504.SAMN05216206_1120"/>